<dbReference type="PANTHER" id="PTHR30435">
    <property type="entry name" value="FLAGELLAR PROTEIN"/>
    <property type="match status" value="1"/>
</dbReference>
<dbReference type="PIRSF" id="PIRSF002889">
    <property type="entry name" value="Rod_FlgB"/>
    <property type="match status" value="1"/>
</dbReference>
<protein>
    <recommendedName>
        <fullName evidence="3 6">Flagellar basal body rod protein FlgB</fullName>
    </recommendedName>
</protein>
<comment type="subcellular location">
    <subcellularLocation>
        <location evidence="1 6">Bacterial flagellum basal body</location>
    </subcellularLocation>
</comment>
<evidence type="ECO:0000256" key="2">
    <source>
        <dbReference type="ARBA" id="ARBA00009677"/>
    </source>
</evidence>
<keyword evidence="7" id="KW-0969">Cilium</keyword>
<dbReference type="Proteomes" id="UP000297714">
    <property type="component" value="Unassembled WGS sequence"/>
</dbReference>
<accession>A0A4Z0Y2E0</accession>
<dbReference type="InterPro" id="IPR006300">
    <property type="entry name" value="FlgB"/>
</dbReference>
<evidence type="ECO:0000256" key="4">
    <source>
        <dbReference type="ARBA" id="ARBA00023143"/>
    </source>
</evidence>
<evidence type="ECO:0000256" key="3">
    <source>
        <dbReference type="ARBA" id="ARBA00014376"/>
    </source>
</evidence>
<dbReference type="PANTHER" id="PTHR30435:SF12">
    <property type="entry name" value="FLAGELLAR BASAL BODY ROD PROTEIN FLGB"/>
    <property type="match status" value="1"/>
</dbReference>
<dbReference type="EMBL" id="SRMQ01000001">
    <property type="protein sequence ID" value="TGJ77884.1"/>
    <property type="molecule type" value="Genomic_DNA"/>
</dbReference>
<sequence>MDWLNNVTSSLLSKDLDGLWVRQKEISNNLSNLETPGYKSRTVSFEDQLQSLMSNSDKTDMEQINEINKVQPRTTISDDLSMRLDGNNVDVEKENIELARTQINYWYSLRTLSDYFARLKTAIDSKT</sequence>
<dbReference type="GO" id="GO:0030694">
    <property type="term" value="C:bacterial-type flagellum basal body, rod"/>
    <property type="evidence" value="ECO:0007669"/>
    <property type="project" value="InterPro"/>
</dbReference>
<dbReference type="NCBIfam" id="TIGR01396">
    <property type="entry name" value="FlgB"/>
    <property type="match status" value="1"/>
</dbReference>
<reference evidence="7 8" key="1">
    <citation type="submission" date="2019-04" db="EMBL/GenBank/DDBJ databases">
        <authorList>
            <person name="Poehlein A."/>
            <person name="Bengelsdorf F.R."/>
            <person name="Duerre P."/>
            <person name="Daniel R."/>
        </authorList>
    </citation>
    <scope>NUCLEOTIDE SEQUENCE [LARGE SCALE GENOMIC DNA]</scope>
    <source>
        <strain evidence="7 8">BS-1</strain>
    </source>
</reference>
<proteinExistence type="inferred from homology"/>
<organism evidence="7 8">
    <name type="scientific">Caproiciproducens galactitolivorans</name>
    <dbReference type="NCBI Taxonomy" id="642589"/>
    <lineage>
        <taxon>Bacteria</taxon>
        <taxon>Bacillati</taxon>
        <taxon>Bacillota</taxon>
        <taxon>Clostridia</taxon>
        <taxon>Eubacteriales</taxon>
        <taxon>Acutalibacteraceae</taxon>
        <taxon>Caproiciproducens</taxon>
    </lineage>
</organism>
<keyword evidence="4 6" id="KW-0975">Bacterial flagellum</keyword>
<comment type="subunit">
    <text evidence="6">The basal body constitutes a major portion of the flagellar organelle and consists of a number of rings mounted on a central rod.</text>
</comment>
<comment type="function">
    <text evidence="5 6">Structural component of flagellum, the bacterial motility apparatus. Part of the rod structure of flagellar basal body.</text>
</comment>
<name>A0A4Z0Y2E0_9FIRM</name>
<evidence type="ECO:0000256" key="6">
    <source>
        <dbReference type="PIRNR" id="PIRNR002889"/>
    </source>
</evidence>
<keyword evidence="7" id="KW-0966">Cell projection</keyword>
<dbReference type="AlphaFoldDB" id="A0A4Z0Y2E0"/>
<gene>
    <name evidence="7" type="primary">flgB</name>
    <name evidence="7" type="ORF">CAGA_02930</name>
</gene>
<keyword evidence="8" id="KW-1185">Reference proteome</keyword>
<dbReference type="OrthoDB" id="9792068at2"/>
<evidence type="ECO:0000313" key="7">
    <source>
        <dbReference type="EMBL" id="TGJ77884.1"/>
    </source>
</evidence>
<comment type="similarity">
    <text evidence="2 6">Belongs to the flagella basal body rod proteins family.</text>
</comment>
<evidence type="ECO:0000256" key="1">
    <source>
        <dbReference type="ARBA" id="ARBA00004117"/>
    </source>
</evidence>
<evidence type="ECO:0000256" key="5">
    <source>
        <dbReference type="ARBA" id="ARBA00024934"/>
    </source>
</evidence>
<dbReference type="RefSeq" id="WP_135656949.1">
    <property type="nucleotide sequence ID" value="NZ_SRMQ01000001.1"/>
</dbReference>
<keyword evidence="7" id="KW-0282">Flagellum</keyword>
<evidence type="ECO:0000313" key="8">
    <source>
        <dbReference type="Proteomes" id="UP000297714"/>
    </source>
</evidence>
<comment type="caution">
    <text evidence="7">The sequence shown here is derived from an EMBL/GenBank/DDBJ whole genome shotgun (WGS) entry which is preliminary data.</text>
</comment>
<dbReference type="GO" id="GO:0071978">
    <property type="term" value="P:bacterial-type flagellum-dependent swarming motility"/>
    <property type="evidence" value="ECO:0007669"/>
    <property type="project" value="TreeGrafter"/>
</dbReference>